<proteinExistence type="predicted"/>
<name>A0A5B7K7A8_PORTR</name>
<comment type="caution">
    <text evidence="2">The sequence shown here is derived from an EMBL/GenBank/DDBJ whole genome shotgun (WGS) entry which is preliminary data.</text>
</comment>
<gene>
    <name evidence="2" type="ORF">E2C01_098071</name>
</gene>
<sequence length="155" mass="16734">MAKAPPKKLLDVVRSRQCPRYRLEQDILQLANSQFISLGSARRELLYRQMNGTGATSYVSLAARTSVESVGPKTTPSATSRSVGAGGPGHLANRFAVLSNNSVESSLRSDENNIDLTKVTHVVDVHLPPVSPKPLQGLTKRHRGSADRFSSALTI</sequence>
<protein>
    <submittedName>
        <fullName evidence="2">Uncharacterized protein</fullName>
    </submittedName>
</protein>
<evidence type="ECO:0000313" key="3">
    <source>
        <dbReference type="Proteomes" id="UP000324222"/>
    </source>
</evidence>
<evidence type="ECO:0000256" key="1">
    <source>
        <dbReference type="SAM" id="MobiDB-lite"/>
    </source>
</evidence>
<evidence type="ECO:0000313" key="2">
    <source>
        <dbReference type="EMBL" id="MPD02484.1"/>
    </source>
</evidence>
<keyword evidence="3" id="KW-1185">Reference proteome</keyword>
<reference evidence="2 3" key="1">
    <citation type="submission" date="2019-05" db="EMBL/GenBank/DDBJ databases">
        <title>Another draft genome of Portunus trituberculatus and its Hox gene families provides insights of decapod evolution.</title>
        <authorList>
            <person name="Jeong J.-H."/>
            <person name="Song I."/>
            <person name="Kim S."/>
            <person name="Choi T."/>
            <person name="Kim D."/>
            <person name="Ryu S."/>
            <person name="Kim W."/>
        </authorList>
    </citation>
    <scope>NUCLEOTIDE SEQUENCE [LARGE SCALE GENOMIC DNA]</scope>
    <source>
        <tissue evidence="2">Muscle</tissue>
    </source>
</reference>
<feature type="region of interest" description="Disordered" evidence="1">
    <location>
        <begin position="133"/>
        <end position="155"/>
    </location>
</feature>
<organism evidence="2 3">
    <name type="scientific">Portunus trituberculatus</name>
    <name type="common">Swimming crab</name>
    <name type="synonym">Neptunus trituberculatus</name>
    <dbReference type="NCBI Taxonomy" id="210409"/>
    <lineage>
        <taxon>Eukaryota</taxon>
        <taxon>Metazoa</taxon>
        <taxon>Ecdysozoa</taxon>
        <taxon>Arthropoda</taxon>
        <taxon>Crustacea</taxon>
        <taxon>Multicrustacea</taxon>
        <taxon>Malacostraca</taxon>
        <taxon>Eumalacostraca</taxon>
        <taxon>Eucarida</taxon>
        <taxon>Decapoda</taxon>
        <taxon>Pleocyemata</taxon>
        <taxon>Brachyura</taxon>
        <taxon>Eubrachyura</taxon>
        <taxon>Portunoidea</taxon>
        <taxon>Portunidae</taxon>
        <taxon>Portuninae</taxon>
        <taxon>Portunus</taxon>
    </lineage>
</organism>
<dbReference type="Proteomes" id="UP000324222">
    <property type="component" value="Unassembled WGS sequence"/>
</dbReference>
<accession>A0A5B7K7A8</accession>
<dbReference type="AlphaFoldDB" id="A0A5B7K7A8"/>
<dbReference type="EMBL" id="VSRR010131634">
    <property type="protein sequence ID" value="MPD02484.1"/>
    <property type="molecule type" value="Genomic_DNA"/>
</dbReference>